<name>A0A2Z7AK96_9LAMI</name>
<gene>
    <name evidence="1" type="ORF">F511_02946</name>
</gene>
<reference evidence="1 2" key="1">
    <citation type="journal article" date="2015" name="Proc. Natl. Acad. Sci. U.S.A.">
        <title>The resurrection genome of Boea hygrometrica: A blueprint for survival of dehydration.</title>
        <authorList>
            <person name="Xiao L."/>
            <person name="Yang G."/>
            <person name="Zhang L."/>
            <person name="Yang X."/>
            <person name="Zhao S."/>
            <person name="Ji Z."/>
            <person name="Zhou Q."/>
            <person name="Hu M."/>
            <person name="Wang Y."/>
            <person name="Chen M."/>
            <person name="Xu Y."/>
            <person name="Jin H."/>
            <person name="Xiao X."/>
            <person name="Hu G."/>
            <person name="Bao F."/>
            <person name="Hu Y."/>
            <person name="Wan P."/>
            <person name="Li L."/>
            <person name="Deng X."/>
            <person name="Kuang T."/>
            <person name="Xiang C."/>
            <person name="Zhu J.K."/>
            <person name="Oliver M.J."/>
            <person name="He Y."/>
        </authorList>
    </citation>
    <scope>NUCLEOTIDE SEQUENCE [LARGE SCALE GENOMIC DNA]</scope>
    <source>
        <strain evidence="2">cv. XS01</strain>
    </source>
</reference>
<evidence type="ECO:0000313" key="1">
    <source>
        <dbReference type="EMBL" id="KZV21788.1"/>
    </source>
</evidence>
<dbReference type="PANTHER" id="PTHR48152">
    <property type="entry name" value="F1C9.34 PROTEIN"/>
    <property type="match status" value="1"/>
</dbReference>
<accession>A0A2Z7AK96</accession>
<dbReference type="AlphaFoldDB" id="A0A2Z7AK96"/>
<proteinExistence type="predicted"/>
<evidence type="ECO:0000313" key="2">
    <source>
        <dbReference type="Proteomes" id="UP000250235"/>
    </source>
</evidence>
<dbReference type="Proteomes" id="UP000250235">
    <property type="component" value="Unassembled WGS sequence"/>
</dbReference>
<dbReference type="InterPro" id="IPR009291">
    <property type="entry name" value="Vps62"/>
</dbReference>
<dbReference type="PANTHER" id="PTHR48152:SF3">
    <property type="entry name" value="DUF946 FAMILY PROTEIN (DUF946)"/>
    <property type="match status" value="1"/>
</dbReference>
<protein>
    <recommendedName>
        <fullName evidence="3">Vacuolar protein sorting-associated protein 62</fullName>
    </recommendedName>
</protein>
<dbReference type="EMBL" id="KV014877">
    <property type="protein sequence ID" value="KZV21788.1"/>
    <property type="molecule type" value="Genomic_DNA"/>
</dbReference>
<sequence length="556" mass="61180">MMGSYRVLNEILSRISGTFKKKKEALPIETSFKLPSPLPSWPQGGDFAHGSIDLGGLEICELSTFTRVWTTHEGGPDDLGATFFEPSLVPDGFSTLGCYSQPNNKPLSGWILAAKDDPPGVVLKPPIDYTLVWSSESLKIKQDGVGYIWLPVPPEGYKVIGHVVTNSPEKPALNKIRCVHVDFTDVCENGASIWSLDTAVSIYTSRPKVRGVEAMGIPTGTFVAQINGVDSDYLACLKNVNGSRSAMPDVDQIKALVEAYSPHIYFHPDERYFPSSVEWFFRNGALLYTKGEESKPVSIDETGSNLPQGGGNDGAYWIDLPLDDAAKERVKKGDLAEARAYLNVKPMFGGTTTDIAIWIFYPFNGPSKAKVEFFNISLGRIGEHVGDWEHVTLRISNLNGELKSVYFGQHSRGVWLDTSELELEDGNRPVAYSSLNGHASYPKPGLVLQGSGNIGIRNDSAKSKSLMDVGAKFVVVKAEHLESIFVEPPWLNYEREWGPKISYSTDDELKKVEKVLPGHLKSLLRRIVTSLPNEVLGQEGPVGPKGKDYWMGDERA</sequence>
<keyword evidence="2" id="KW-1185">Reference proteome</keyword>
<dbReference type="OrthoDB" id="188042at2759"/>
<organism evidence="1 2">
    <name type="scientific">Dorcoceras hygrometricum</name>
    <dbReference type="NCBI Taxonomy" id="472368"/>
    <lineage>
        <taxon>Eukaryota</taxon>
        <taxon>Viridiplantae</taxon>
        <taxon>Streptophyta</taxon>
        <taxon>Embryophyta</taxon>
        <taxon>Tracheophyta</taxon>
        <taxon>Spermatophyta</taxon>
        <taxon>Magnoliopsida</taxon>
        <taxon>eudicotyledons</taxon>
        <taxon>Gunneridae</taxon>
        <taxon>Pentapetalae</taxon>
        <taxon>asterids</taxon>
        <taxon>lamiids</taxon>
        <taxon>Lamiales</taxon>
        <taxon>Gesneriaceae</taxon>
        <taxon>Didymocarpoideae</taxon>
        <taxon>Trichosporeae</taxon>
        <taxon>Loxocarpinae</taxon>
        <taxon>Dorcoceras</taxon>
    </lineage>
</organism>
<evidence type="ECO:0008006" key="3">
    <source>
        <dbReference type="Google" id="ProtNLM"/>
    </source>
</evidence>
<dbReference type="Pfam" id="PF06101">
    <property type="entry name" value="Vps62"/>
    <property type="match status" value="1"/>
</dbReference>